<organism evidence="2 3">
    <name type="scientific">Caenorhabditis tropicalis</name>
    <dbReference type="NCBI Taxonomy" id="1561998"/>
    <lineage>
        <taxon>Eukaryota</taxon>
        <taxon>Metazoa</taxon>
        <taxon>Ecdysozoa</taxon>
        <taxon>Nematoda</taxon>
        <taxon>Chromadorea</taxon>
        <taxon>Rhabditida</taxon>
        <taxon>Rhabditina</taxon>
        <taxon>Rhabditomorpha</taxon>
        <taxon>Rhabditoidea</taxon>
        <taxon>Rhabditidae</taxon>
        <taxon>Peloderinae</taxon>
        <taxon>Caenorhabditis</taxon>
    </lineage>
</organism>
<dbReference type="AlphaFoldDB" id="A0A1I7U8G9"/>
<proteinExistence type="predicted"/>
<evidence type="ECO:0000256" key="1">
    <source>
        <dbReference type="SAM" id="MobiDB-lite"/>
    </source>
</evidence>
<keyword evidence="2" id="KW-1185">Reference proteome</keyword>
<protein>
    <submittedName>
        <fullName evidence="3">Transmembrane protein</fullName>
    </submittedName>
</protein>
<feature type="region of interest" description="Disordered" evidence="1">
    <location>
        <begin position="52"/>
        <end position="72"/>
    </location>
</feature>
<dbReference type="Proteomes" id="UP000095282">
    <property type="component" value="Unplaced"/>
</dbReference>
<name>A0A1I7U8G9_9PELO</name>
<feature type="compositionally biased region" description="Basic and acidic residues" evidence="1">
    <location>
        <begin position="112"/>
        <end position="129"/>
    </location>
</feature>
<dbReference type="STRING" id="1561998.A0A1I7U8G9"/>
<sequence length="129" mass="14910">MFRLNLSLDSSTRSTSSLPHLQWLLSVSEVIYFEVSNMLEVDPPVFRFGLPENGDDCLTPGDGEQREAPQPQTLWDALFTDEKKIQMDKFYRRHYGGVHAHASKMLSEYEMEQAKEKEKSSKISNPEKR</sequence>
<reference evidence="3" key="1">
    <citation type="submission" date="2016-11" db="UniProtKB">
        <authorList>
            <consortium name="WormBaseParasite"/>
        </authorList>
    </citation>
    <scope>IDENTIFICATION</scope>
</reference>
<evidence type="ECO:0000313" key="2">
    <source>
        <dbReference type="Proteomes" id="UP000095282"/>
    </source>
</evidence>
<evidence type="ECO:0000313" key="3">
    <source>
        <dbReference type="WBParaSite" id="Csp11.Scaffold629.g15921.t2"/>
    </source>
</evidence>
<accession>A0A1I7U8G9</accession>
<dbReference type="eggNOG" id="ENOG502THPD">
    <property type="taxonomic scope" value="Eukaryota"/>
</dbReference>
<dbReference type="WBParaSite" id="Csp11.Scaffold629.g15921.t2">
    <property type="protein sequence ID" value="Csp11.Scaffold629.g15921.t2"/>
    <property type="gene ID" value="Csp11.Scaffold629.g15921"/>
</dbReference>
<feature type="region of interest" description="Disordered" evidence="1">
    <location>
        <begin position="109"/>
        <end position="129"/>
    </location>
</feature>